<comment type="caution">
    <text evidence="3">The sequence shown here is derived from an EMBL/GenBank/DDBJ whole genome shotgun (WGS) entry which is preliminary data.</text>
</comment>
<evidence type="ECO:0000259" key="2">
    <source>
        <dbReference type="Pfam" id="PF13614"/>
    </source>
</evidence>
<dbReference type="InterPro" id="IPR025669">
    <property type="entry name" value="AAA_dom"/>
</dbReference>
<keyword evidence="1" id="KW-0472">Membrane</keyword>
<dbReference type="Gene3D" id="3.40.50.300">
    <property type="entry name" value="P-loop containing nucleotide triphosphate hydrolases"/>
    <property type="match status" value="1"/>
</dbReference>
<feature type="transmembrane region" description="Helical" evidence="1">
    <location>
        <begin position="466"/>
        <end position="490"/>
    </location>
</feature>
<protein>
    <submittedName>
        <fullName evidence="3">AAA family ATPase</fullName>
    </submittedName>
</protein>
<dbReference type="PANTHER" id="PTHR32309:SF31">
    <property type="entry name" value="CAPSULAR EXOPOLYSACCHARIDE FAMILY"/>
    <property type="match status" value="1"/>
</dbReference>
<feature type="transmembrane region" description="Helical" evidence="1">
    <location>
        <begin position="15"/>
        <end position="34"/>
    </location>
</feature>
<keyword evidence="1" id="KW-1133">Transmembrane helix</keyword>
<keyword evidence="1" id="KW-0812">Transmembrane</keyword>
<keyword evidence="4" id="KW-1185">Reference proteome</keyword>
<organism evidence="3 4">
    <name type="scientific">Terrimonas rubra</name>
    <dbReference type="NCBI Taxonomy" id="1035890"/>
    <lineage>
        <taxon>Bacteria</taxon>
        <taxon>Pseudomonadati</taxon>
        <taxon>Bacteroidota</taxon>
        <taxon>Chitinophagia</taxon>
        <taxon>Chitinophagales</taxon>
        <taxon>Chitinophagaceae</taxon>
        <taxon>Terrimonas</taxon>
    </lineage>
</organism>
<evidence type="ECO:0000313" key="4">
    <source>
        <dbReference type="Proteomes" id="UP001597511"/>
    </source>
</evidence>
<proteinExistence type="predicted"/>
<reference evidence="4" key="1">
    <citation type="journal article" date="2019" name="Int. J. Syst. Evol. Microbiol.">
        <title>The Global Catalogue of Microorganisms (GCM) 10K type strain sequencing project: providing services to taxonomists for standard genome sequencing and annotation.</title>
        <authorList>
            <consortium name="The Broad Institute Genomics Platform"/>
            <consortium name="The Broad Institute Genome Sequencing Center for Infectious Disease"/>
            <person name="Wu L."/>
            <person name="Ma J."/>
        </authorList>
    </citation>
    <scope>NUCLEOTIDE SEQUENCE [LARGE SCALE GENOMIC DNA]</scope>
    <source>
        <strain evidence="4">KCTC 23299</strain>
    </source>
</reference>
<dbReference type="EMBL" id="JBHUOZ010000003">
    <property type="protein sequence ID" value="MFD2920531.1"/>
    <property type="molecule type" value="Genomic_DNA"/>
</dbReference>
<dbReference type="InterPro" id="IPR050445">
    <property type="entry name" value="Bact_polysacc_biosynth/exp"/>
</dbReference>
<accession>A0ABW6A6K1</accession>
<name>A0ABW6A6K1_9BACT</name>
<dbReference type="PANTHER" id="PTHR32309">
    <property type="entry name" value="TYROSINE-PROTEIN KINASE"/>
    <property type="match status" value="1"/>
</dbReference>
<evidence type="ECO:0000313" key="3">
    <source>
        <dbReference type="EMBL" id="MFD2920531.1"/>
    </source>
</evidence>
<dbReference type="SUPFAM" id="SSF52540">
    <property type="entry name" value="P-loop containing nucleoside triphosphate hydrolases"/>
    <property type="match status" value="1"/>
</dbReference>
<feature type="domain" description="AAA" evidence="2">
    <location>
        <begin position="568"/>
        <end position="696"/>
    </location>
</feature>
<dbReference type="Proteomes" id="UP001597511">
    <property type="component" value="Unassembled WGS sequence"/>
</dbReference>
<dbReference type="Pfam" id="PF13614">
    <property type="entry name" value="AAA_31"/>
    <property type="match status" value="1"/>
</dbReference>
<evidence type="ECO:0000256" key="1">
    <source>
        <dbReference type="SAM" id="Phobius"/>
    </source>
</evidence>
<dbReference type="RefSeq" id="WP_386099057.1">
    <property type="nucleotide sequence ID" value="NZ_JBHUOZ010000003.1"/>
</dbReference>
<dbReference type="InterPro" id="IPR027417">
    <property type="entry name" value="P-loop_NTPase"/>
</dbReference>
<sequence length="738" mass="83058">MELLYVFRILNRKKWIIAGAGLLGLLVAFLLTMGNKKLYKSQSQMSTGFTVSEQIKLSEDIFNMSQIDVKFNNVIENITSPKVINLLSYKLILRDLSSQDPFTKVDLKDAKDGSELKSLNMEQAKKIIANKYDSLLLLASNVKQEKAVIELIKAYKYDMESIKKRLFVTRYQRTDYVNIFFSSENPELSAFVVNNLIKEFQRYYDHTKRERSIESMVALDSMVKKRKAELDDKIAAKSRFLQDSVVSTLDPNLVGANKLSQMSMNEAGLADQLSLVSNLTYQLEQINLQLQNLKTDVTTPAAPVNDNQQYFALRKQYNDLYDEYIKNGASDPAVKQRLEDLQTKMKSVAPTGTTTGTTNNNYAASQQSILTQNKIDIEGKLRAAQSKIGFYRSKLGEANSFISSATPKATSKLEQFDKEIEVATLEYTSAKEKQTLAANMSDSGVANFMQTIYGQPALNPEPSKRLMVMALCFFGGLVLASVLFIFLAYLDQSIQTPSQFQRQTDLKLVGTINNINLKATNLKEQITQIESDEANRKNSFRELLRKLRYEIESTGKRIILLTSTEPQQGKTTLTQALAFSLSLSKKRVLIIDTNFCNNDLTAYNDAQPTLEQFSVTDEKLDFASVEKIITPTGVENVDIIGCKGGDYTPSEILPKNHLLKFLPQFLKKYDFIFMEGAPLNGYTDTKELVQYADGVLAIFAATSELKQADKESIKFFGTIKDKFLGAVLNKVDDENLTN</sequence>
<gene>
    <name evidence="3" type="ORF">ACFS6H_12465</name>
</gene>